<evidence type="ECO:0000256" key="3">
    <source>
        <dbReference type="ARBA" id="ARBA00022475"/>
    </source>
</evidence>
<feature type="transmembrane region" description="Helical" evidence="7">
    <location>
        <begin position="91"/>
        <end position="114"/>
    </location>
</feature>
<protein>
    <recommendedName>
        <fullName evidence="10">Permease</fullName>
    </recommendedName>
</protein>
<comment type="subcellular location">
    <subcellularLocation>
        <location evidence="1">Cell membrane</location>
        <topology evidence="1">Multi-pass membrane protein</topology>
    </subcellularLocation>
</comment>
<evidence type="ECO:0000256" key="6">
    <source>
        <dbReference type="ARBA" id="ARBA00023136"/>
    </source>
</evidence>
<dbReference type="PANTHER" id="PTHR34184:SF4">
    <property type="entry name" value="UPF0718 PROTEIN YCGR"/>
    <property type="match status" value="1"/>
</dbReference>
<feature type="transmembrane region" description="Helical" evidence="7">
    <location>
        <begin position="202"/>
        <end position="223"/>
    </location>
</feature>
<evidence type="ECO:0000256" key="1">
    <source>
        <dbReference type="ARBA" id="ARBA00004651"/>
    </source>
</evidence>
<reference evidence="8 9" key="1">
    <citation type="submission" date="2020-02" db="EMBL/GenBank/DDBJ databases">
        <title>Characterization of vanA genotype vancomycin-resistant Enterococcus saigonensis VE80.</title>
        <authorList>
            <person name="Harada T."/>
            <person name="Motooka D."/>
            <person name="Nakamura S."/>
            <person name="Yamamoto Y."/>
            <person name="Kawahara R."/>
            <person name="Kawatsu K."/>
        </authorList>
    </citation>
    <scope>NUCLEOTIDE SEQUENCE [LARGE SCALE GENOMIC DNA]</scope>
    <source>
        <strain evidence="8 9">VE80</strain>
    </source>
</reference>
<feature type="transmembrane region" description="Helical" evidence="7">
    <location>
        <begin position="15"/>
        <end position="43"/>
    </location>
</feature>
<keyword evidence="4 7" id="KW-0812">Transmembrane</keyword>
<dbReference type="EMBL" id="AP022822">
    <property type="protein sequence ID" value="BCA86278.1"/>
    <property type="molecule type" value="Genomic_DNA"/>
</dbReference>
<dbReference type="PANTHER" id="PTHR34184">
    <property type="entry name" value="UPF0718 PROTEIN YCGR"/>
    <property type="match status" value="1"/>
</dbReference>
<keyword evidence="9" id="KW-1185">Reference proteome</keyword>
<evidence type="ECO:0000256" key="4">
    <source>
        <dbReference type="ARBA" id="ARBA00022692"/>
    </source>
</evidence>
<feature type="transmembrane region" description="Helical" evidence="7">
    <location>
        <begin position="55"/>
        <end position="79"/>
    </location>
</feature>
<dbReference type="GO" id="GO:0005886">
    <property type="term" value="C:plasma membrane"/>
    <property type="evidence" value="ECO:0007669"/>
    <property type="project" value="UniProtKB-SubCell"/>
</dbReference>
<evidence type="ECO:0000313" key="9">
    <source>
        <dbReference type="Proteomes" id="UP000502998"/>
    </source>
</evidence>
<feature type="transmembrane region" description="Helical" evidence="7">
    <location>
        <begin position="121"/>
        <end position="141"/>
    </location>
</feature>
<feature type="transmembrane region" description="Helical" evidence="7">
    <location>
        <begin position="292"/>
        <end position="310"/>
    </location>
</feature>
<dbReference type="AlphaFoldDB" id="A0A679I9G9"/>
<keyword evidence="3" id="KW-1003">Cell membrane</keyword>
<dbReference type="Proteomes" id="UP000502998">
    <property type="component" value="Chromosome"/>
</dbReference>
<proteinExistence type="inferred from homology"/>
<evidence type="ECO:0000256" key="7">
    <source>
        <dbReference type="SAM" id="Phobius"/>
    </source>
</evidence>
<dbReference type="KEGG" id="esg:EsVE80_18010"/>
<sequence length="313" mass="34177">MFNHLPDSVLQMSMIFLSIVIEALPFVLLGCIISGALYVFLTPERVQKLLPQNKFASIAVGCGLGFFFPSCECGIVPIVNQFVKKGVPNHTAFAFMLTAPIINPIVIFSTFIAFGNSMQYAFLRVVGSLIVAMVIGIWLAYFNQQPIIKDATLQQAVTNVNKGGHHHHHEDASNSMRKKSFVQQLGHVLEHSVDEFFDTGRYLMIGGLIAAAMQTYLPTGVMLTLGSNKVLAVFVMLFLALAMSLCSEADAFIGSSLLSLFGTGPVVGFLVFGPMVDIKNLLMMNRYFSTRFIANFVAIIVVCVTGYALVVSL</sequence>
<dbReference type="Pfam" id="PF03773">
    <property type="entry name" value="ArsP_1"/>
    <property type="match status" value="1"/>
</dbReference>
<evidence type="ECO:0000313" key="8">
    <source>
        <dbReference type="EMBL" id="BCA86278.1"/>
    </source>
</evidence>
<feature type="transmembrane region" description="Helical" evidence="7">
    <location>
        <begin position="230"/>
        <end position="245"/>
    </location>
</feature>
<dbReference type="RefSeq" id="WP_173103451.1">
    <property type="nucleotide sequence ID" value="NZ_AP022822.1"/>
</dbReference>
<dbReference type="InterPro" id="IPR005524">
    <property type="entry name" value="DUF318"/>
</dbReference>
<organism evidence="8 9">
    <name type="scientific">Enterococcus saigonensis</name>
    <dbReference type="NCBI Taxonomy" id="1805431"/>
    <lineage>
        <taxon>Bacteria</taxon>
        <taxon>Bacillati</taxon>
        <taxon>Bacillota</taxon>
        <taxon>Bacilli</taxon>
        <taxon>Lactobacillales</taxon>
        <taxon>Enterococcaceae</taxon>
        <taxon>Enterococcus</taxon>
    </lineage>
</organism>
<dbReference type="InterPro" id="IPR052923">
    <property type="entry name" value="UPF0718"/>
</dbReference>
<comment type="similarity">
    <text evidence="2">Belongs to the UPF0718 family.</text>
</comment>
<evidence type="ECO:0008006" key="10">
    <source>
        <dbReference type="Google" id="ProtNLM"/>
    </source>
</evidence>
<evidence type="ECO:0000256" key="5">
    <source>
        <dbReference type="ARBA" id="ARBA00022989"/>
    </source>
</evidence>
<keyword evidence="5 7" id="KW-1133">Transmembrane helix</keyword>
<evidence type="ECO:0000256" key="2">
    <source>
        <dbReference type="ARBA" id="ARBA00006386"/>
    </source>
</evidence>
<name>A0A679I9G9_9ENTE</name>
<accession>A0A679I9G9</accession>
<keyword evidence="6 7" id="KW-0472">Membrane</keyword>
<feature type="transmembrane region" description="Helical" evidence="7">
    <location>
        <begin position="251"/>
        <end position="272"/>
    </location>
</feature>
<gene>
    <name evidence="8" type="ORF">EsVE80_18010</name>
</gene>